<evidence type="ECO:0000259" key="3">
    <source>
        <dbReference type="Pfam" id="PF08327"/>
    </source>
</evidence>
<comment type="caution">
    <text evidence="4">The sequence shown here is derived from an EMBL/GenBank/DDBJ whole genome shotgun (WGS) entry which is preliminary data.</text>
</comment>
<dbReference type="InterPro" id="IPR013538">
    <property type="entry name" value="ASHA1/2-like_C"/>
</dbReference>
<dbReference type="RefSeq" id="WP_382393167.1">
    <property type="nucleotide sequence ID" value="NZ_JBHTCQ010000001.1"/>
</dbReference>
<dbReference type="Proteomes" id="UP001596455">
    <property type="component" value="Unassembled WGS sequence"/>
</dbReference>
<evidence type="ECO:0000256" key="1">
    <source>
        <dbReference type="ARBA" id="ARBA00006817"/>
    </source>
</evidence>
<evidence type="ECO:0000256" key="2">
    <source>
        <dbReference type="SAM" id="MobiDB-lite"/>
    </source>
</evidence>
<evidence type="ECO:0000313" key="5">
    <source>
        <dbReference type="Proteomes" id="UP001596455"/>
    </source>
</evidence>
<gene>
    <name evidence="4" type="ORF">ACFQQL_08370</name>
</gene>
<dbReference type="SUPFAM" id="SSF55961">
    <property type="entry name" value="Bet v1-like"/>
    <property type="match status" value="1"/>
</dbReference>
<reference evidence="5" key="1">
    <citation type="journal article" date="2019" name="Int. J. Syst. Evol. Microbiol.">
        <title>The Global Catalogue of Microorganisms (GCM) 10K type strain sequencing project: providing services to taxonomists for standard genome sequencing and annotation.</title>
        <authorList>
            <consortium name="The Broad Institute Genomics Platform"/>
            <consortium name="The Broad Institute Genome Sequencing Center for Infectious Disease"/>
            <person name="Wu L."/>
            <person name="Ma J."/>
        </authorList>
    </citation>
    <scope>NUCLEOTIDE SEQUENCE [LARGE SCALE GENOMIC DNA]</scope>
    <source>
        <strain evidence="5">JCM 1490</strain>
    </source>
</reference>
<organism evidence="4 5">
    <name type="scientific">Georgenia alba</name>
    <dbReference type="NCBI Taxonomy" id="2233858"/>
    <lineage>
        <taxon>Bacteria</taxon>
        <taxon>Bacillati</taxon>
        <taxon>Actinomycetota</taxon>
        <taxon>Actinomycetes</taxon>
        <taxon>Micrococcales</taxon>
        <taxon>Bogoriellaceae</taxon>
        <taxon>Georgenia</taxon>
    </lineage>
</organism>
<evidence type="ECO:0000313" key="4">
    <source>
        <dbReference type="EMBL" id="MFC7405123.1"/>
    </source>
</evidence>
<comment type="similarity">
    <text evidence="1">Belongs to the AHA1 family.</text>
</comment>
<protein>
    <submittedName>
        <fullName evidence="4">SRPBCC domain-containing protein</fullName>
    </submittedName>
</protein>
<proteinExistence type="inferred from homology"/>
<dbReference type="Pfam" id="PF08327">
    <property type="entry name" value="AHSA1"/>
    <property type="match status" value="1"/>
</dbReference>
<dbReference type="Gene3D" id="3.30.530.20">
    <property type="match status" value="1"/>
</dbReference>
<feature type="region of interest" description="Disordered" evidence="2">
    <location>
        <begin position="123"/>
        <end position="143"/>
    </location>
</feature>
<accession>A0ABW2Q6L0</accession>
<dbReference type="EMBL" id="JBHTCQ010000001">
    <property type="protein sequence ID" value="MFC7405123.1"/>
    <property type="molecule type" value="Genomic_DNA"/>
</dbReference>
<sequence length="166" mass="17858">MTETAARAATTQVHRIYIDAPAEKVWEALTSAEYAARYGYGGGLDIDPRPGGVYRNLTSDEMKQMGMGDVATSSTIVEIDPPRRLVLDWSAVWHDEPASRLTWEITQGPSGLTRVTLTHELPQSPRTAQDVAGNGNAEDGGGGWPWVLSSLKTVLETGKVMTTAGS</sequence>
<name>A0ABW2Q6L0_9MICO</name>
<keyword evidence="5" id="KW-1185">Reference proteome</keyword>
<feature type="domain" description="Activator of Hsp90 ATPase homologue 1/2-like C-terminal" evidence="3">
    <location>
        <begin position="19"/>
        <end position="156"/>
    </location>
</feature>
<dbReference type="InterPro" id="IPR023393">
    <property type="entry name" value="START-like_dom_sf"/>
</dbReference>